<proteinExistence type="predicted"/>
<sequence length="161" mass="19398">MKRLTQEHINKFEWDNSTLNIEMKIPNDFFWTNILCKSLDSENETEISKCVMSYEAAPNNLRHNHYFLSKITFKKTVKYEFRNFEINFGSMLRGSVLVSFNIIELDIRFRRYTKKCEALFEEKEQIYLLFHGDDHQVPCETKFGQYIDEIDNVIYLDEVMH</sequence>
<evidence type="ECO:0000313" key="2">
    <source>
        <dbReference type="Proteomes" id="UP000031668"/>
    </source>
</evidence>
<organism evidence="1 2">
    <name type="scientific">Thelohanellus kitauei</name>
    <name type="common">Myxosporean</name>
    <dbReference type="NCBI Taxonomy" id="669202"/>
    <lineage>
        <taxon>Eukaryota</taxon>
        <taxon>Metazoa</taxon>
        <taxon>Cnidaria</taxon>
        <taxon>Myxozoa</taxon>
        <taxon>Myxosporea</taxon>
        <taxon>Bivalvulida</taxon>
        <taxon>Platysporina</taxon>
        <taxon>Myxobolidae</taxon>
        <taxon>Thelohanellus</taxon>
    </lineage>
</organism>
<keyword evidence="2" id="KW-1185">Reference proteome</keyword>
<dbReference type="Proteomes" id="UP000031668">
    <property type="component" value="Unassembled WGS sequence"/>
</dbReference>
<dbReference type="AlphaFoldDB" id="A0A0C2J5E1"/>
<evidence type="ECO:0000313" key="1">
    <source>
        <dbReference type="EMBL" id="KII73029.1"/>
    </source>
</evidence>
<reference evidence="1 2" key="1">
    <citation type="journal article" date="2014" name="Genome Biol. Evol.">
        <title>The genome of the myxosporean Thelohanellus kitauei shows adaptations to nutrient acquisition within its fish host.</title>
        <authorList>
            <person name="Yang Y."/>
            <person name="Xiong J."/>
            <person name="Zhou Z."/>
            <person name="Huo F."/>
            <person name="Miao W."/>
            <person name="Ran C."/>
            <person name="Liu Y."/>
            <person name="Zhang J."/>
            <person name="Feng J."/>
            <person name="Wang M."/>
            <person name="Wang M."/>
            <person name="Wang L."/>
            <person name="Yao B."/>
        </authorList>
    </citation>
    <scope>NUCLEOTIDE SEQUENCE [LARGE SCALE GENOMIC DNA]</scope>
    <source>
        <strain evidence="1">Wuqing</strain>
    </source>
</reference>
<name>A0A0C2J5E1_THEKT</name>
<accession>A0A0C2J5E1</accession>
<comment type="caution">
    <text evidence="1">The sequence shown here is derived from an EMBL/GenBank/DDBJ whole genome shotgun (WGS) entry which is preliminary data.</text>
</comment>
<gene>
    <name evidence="1" type="ORF">RF11_13588</name>
</gene>
<protein>
    <submittedName>
        <fullName evidence="1">Uncharacterized protein</fullName>
    </submittedName>
</protein>
<dbReference type="EMBL" id="JWZT01001032">
    <property type="protein sequence ID" value="KII73029.1"/>
    <property type="molecule type" value="Genomic_DNA"/>
</dbReference>